<gene>
    <name evidence="1" type="ORF">Q8791_23075</name>
</gene>
<name>A0ABU7KD02_9ACTN</name>
<dbReference type="EMBL" id="JAUZMY010000026">
    <property type="protein sequence ID" value="MEE2040104.1"/>
    <property type="molecule type" value="Genomic_DNA"/>
</dbReference>
<comment type="caution">
    <text evidence="1">The sequence shown here is derived from an EMBL/GenBank/DDBJ whole genome shotgun (WGS) entry which is preliminary data.</text>
</comment>
<organism evidence="1 2">
    <name type="scientific">Nocardiopsis codii</name>
    <dbReference type="NCBI Taxonomy" id="3065942"/>
    <lineage>
        <taxon>Bacteria</taxon>
        <taxon>Bacillati</taxon>
        <taxon>Actinomycetota</taxon>
        <taxon>Actinomycetes</taxon>
        <taxon>Streptosporangiales</taxon>
        <taxon>Nocardiopsidaceae</taxon>
        <taxon>Nocardiopsis</taxon>
    </lineage>
</organism>
<sequence length="183" mass="19651">MTPRDLRLFLILAKVVGKEIKKADDLHRAELLEDEAAADPDDAMAPGERRAVHVRGADGSRVVVGHVRADAAPVTARVVDEEAFTEWVSEVAPDEVVVRVQVRESFTAAVLKQLRHQGKAVDPSTGELVDVPGTELELGDPVIVATPVKGAAEVLEDAHRRGVLPQLAGFMRQIGPGEPPPET</sequence>
<accession>A0ABU7KD02</accession>
<keyword evidence="2" id="KW-1185">Reference proteome</keyword>
<dbReference type="RefSeq" id="WP_330093873.1">
    <property type="nucleotide sequence ID" value="NZ_JAUZMY010000026.1"/>
</dbReference>
<proteinExistence type="predicted"/>
<reference evidence="1 2" key="1">
    <citation type="submission" date="2023-08" db="EMBL/GenBank/DDBJ databases">
        <authorList>
            <person name="Girao M."/>
            <person name="Carvalho M.F."/>
        </authorList>
    </citation>
    <scope>NUCLEOTIDE SEQUENCE [LARGE SCALE GENOMIC DNA]</scope>
    <source>
        <strain evidence="1 2">CT-R113</strain>
    </source>
</reference>
<evidence type="ECO:0000313" key="1">
    <source>
        <dbReference type="EMBL" id="MEE2040104.1"/>
    </source>
</evidence>
<dbReference type="Proteomes" id="UP001356095">
    <property type="component" value="Unassembled WGS sequence"/>
</dbReference>
<evidence type="ECO:0000313" key="2">
    <source>
        <dbReference type="Proteomes" id="UP001356095"/>
    </source>
</evidence>
<protein>
    <submittedName>
        <fullName evidence="1">Uncharacterized protein</fullName>
    </submittedName>
</protein>